<dbReference type="InterPro" id="IPR035940">
    <property type="entry name" value="CAP_sf"/>
</dbReference>
<dbReference type="Gene3D" id="3.40.33.10">
    <property type="entry name" value="CAP"/>
    <property type="match status" value="1"/>
</dbReference>
<feature type="compositionally biased region" description="Polar residues" evidence="1">
    <location>
        <begin position="172"/>
        <end position="206"/>
    </location>
</feature>
<feature type="chain" id="PRO_5012911260" evidence="2">
    <location>
        <begin position="24"/>
        <end position="326"/>
    </location>
</feature>
<accession>A0A1U7PPP8</accession>
<dbReference type="PANTHER" id="PTHR31157">
    <property type="entry name" value="SCP DOMAIN-CONTAINING PROTEIN"/>
    <property type="match status" value="1"/>
</dbReference>
<dbReference type="InterPro" id="IPR014044">
    <property type="entry name" value="CAP_dom"/>
</dbReference>
<dbReference type="Pfam" id="PF00188">
    <property type="entry name" value="CAP"/>
    <property type="match status" value="1"/>
</dbReference>
<dbReference type="CDD" id="cd05379">
    <property type="entry name" value="CAP_bacterial"/>
    <property type="match status" value="1"/>
</dbReference>
<evidence type="ECO:0000313" key="4">
    <source>
        <dbReference type="EMBL" id="SIT80670.1"/>
    </source>
</evidence>
<feature type="domain" description="SCP" evidence="3">
    <location>
        <begin position="210"/>
        <end position="323"/>
    </location>
</feature>
<organism evidence="4 5">
    <name type="scientific">Edaphobacillus lindanitolerans</name>
    <dbReference type="NCBI Taxonomy" id="550447"/>
    <lineage>
        <taxon>Bacteria</taxon>
        <taxon>Bacillati</taxon>
        <taxon>Bacillota</taxon>
        <taxon>Bacilli</taxon>
        <taxon>Bacillales</taxon>
        <taxon>Bacillaceae</taxon>
        <taxon>Edaphobacillus</taxon>
    </lineage>
</organism>
<dbReference type="NCBIfam" id="TIGR02909">
    <property type="entry name" value="spore_YkwD"/>
    <property type="match status" value="1"/>
</dbReference>
<dbReference type="STRING" id="550447.SAMN05428946_1337"/>
<dbReference type="RefSeq" id="WP_076757620.1">
    <property type="nucleotide sequence ID" value="NZ_FTPL01000002.1"/>
</dbReference>
<dbReference type="Proteomes" id="UP000187550">
    <property type="component" value="Unassembled WGS sequence"/>
</dbReference>
<reference evidence="5" key="1">
    <citation type="submission" date="2017-01" db="EMBL/GenBank/DDBJ databases">
        <authorList>
            <person name="Varghese N."/>
            <person name="Submissions S."/>
        </authorList>
    </citation>
    <scope>NUCLEOTIDE SEQUENCE [LARGE SCALE GENOMIC DNA]</scope>
    <source>
        <strain evidence="5">MNA4</strain>
    </source>
</reference>
<sequence length="326" mass="35675">MKKSLSLIAMSTALLLPTVTAEASQQETNSIKPVHFQVEGTTYKAVIKGQPIRWEGGKWNELDLQRLISQILKSNGQPSVTPPASGNEETQNPVTEKPETGKPEDHKPEAEKPDANKPVEKPEADKPVTEKPESENPDTEKPVQKPEQEPEQKPETEQPSEQPQAKPEAPGTNGQPSTETPAEPSKPQQPAPGQSSNENAGLSATEQKVLDLTNAERTKAGLKPLAADTKLMKSAREKSADMSKNNYFSHTSPTYGSPFDQMKALGISYRSAAENIAMGQRTPEEVVKGWMESPGHRQNILTPGFTHIGIGYDPSGHYWTQQFIQK</sequence>
<evidence type="ECO:0000256" key="1">
    <source>
        <dbReference type="SAM" id="MobiDB-lite"/>
    </source>
</evidence>
<dbReference type="SUPFAM" id="SSF55797">
    <property type="entry name" value="PR-1-like"/>
    <property type="match status" value="1"/>
</dbReference>
<feature type="region of interest" description="Disordered" evidence="1">
    <location>
        <begin position="74"/>
        <end position="206"/>
    </location>
</feature>
<proteinExistence type="predicted"/>
<protein>
    <submittedName>
        <fullName evidence="4">Uncharacterized protein, YkwD family</fullName>
    </submittedName>
</protein>
<feature type="compositionally biased region" description="Basic and acidic residues" evidence="1">
    <location>
        <begin position="96"/>
        <end position="156"/>
    </location>
</feature>
<gene>
    <name evidence="4" type="ORF">SAMN05428946_1337</name>
</gene>
<dbReference type="PANTHER" id="PTHR31157:SF1">
    <property type="entry name" value="SCP DOMAIN-CONTAINING PROTEIN"/>
    <property type="match status" value="1"/>
</dbReference>
<evidence type="ECO:0000259" key="3">
    <source>
        <dbReference type="Pfam" id="PF00188"/>
    </source>
</evidence>
<name>A0A1U7PPP8_9BACI</name>
<dbReference type="EMBL" id="FTPL01000002">
    <property type="protein sequence ID" value="SIT80670.1"/>
    <property type="molecule type" value="Genomic_DNA"/>
</dbReference>
<evidence type="ECO:0000256" key="2">
    <source>
        <dbReference type="SAM" id="SignalP"/>
    </source>
</evidence>
<dbReference type="AlphaFoldDB" id="A0A1U7PPP8"/>
<dbReference type="InterPro" id="IPR014258">
    <property type="entry name" value="CAP_domain_YkwD-like"/>
</dbReference>
<feature type="signal peptide" evidence="2">
    <location>
        <begin position="1"/>
        <end position="23"/>
    </location>
</feature>
<evidence type="ECO:0000313" key="5">
    <source>
        <dbReference type="Proteomes" id="UP000187550"/>
    </source>
</evidence>
<feature type="compositionally biased region" description="Polar residues" evidence="1">
    <location>
        <begin position="74"/>
        <end position="94"/>
    </location>
</feature>
<keyword evidence="2" id="KW-0732">Signal</keyword>
<keyword evidence="5" id="KW-1185">Reference proteome</keyword>